<name>A0ABU3U4V6_9FLAO</name>
<proteinExistence type="inferred from homology"/>
<keyword evidence="5 7" id="KW-0472">Membrane</keyword>
<keyword evidence="2 7" id="KW-0813">Transport</keyword>
<evidence type="ECO:0000256" key="5">
    <source>
        <dbReference type="ARBA" id="ARBA00023136"/>
    </source>
</evidence>
<feature type="chain" id="PRO_5046629413" evidence="8">
    <location>
        <begin position="23"/>
        <end position="1027"/>
    </location>
</feature>
<dbReference type="SUPFAM" id="SSF56935">
    <property type="entry name" value="Porins"/>
    <property type="match status" value="1"/>
</dbReference>
<dbReference type="Proteomes" id="UP001268651">
    <property type="component" value="Unassembled WGS sequence"/>
</dbReference>
<keyword evidence="4 7" id="KW-0812">Transmembrane</keyword>
<dbReference type="InterPro" id="IPR008969">
    <property type="entry name" value="CarboxyPept-like_regulatory"/>
</dbReference>
<dbReference type="RefSeq" id="WP_316661260.1">
    <property type="nucleotide sequence ID" value="NZ_JAWHTF010000001.1"/>
</dbReference>
<evidence type="ECO:0000313" key="10">
    <source>
        <dbReference type="EMBL" id="MDU8885396.1"/>
    </source>
</evidence>
<protein>
    <submittedName>
        <fullName evidence="10">SusC/RagA family TonB-linked outer membrane protein</fullName>
    </submittedName>
</protein>
<feature type="domain" description="TonB-dependent receptor plug" evidence="9">
    <location>
        <begin position="117"/>
        <end position="225"/>
    </location>
</feature>
<keyword evidence="8" id="KW-0732">Signal</keyword>
<dbReference type="InterPro" id="IPR036942">
    <property type="entry name" value="Beta-barrel_TonB_sf"/>
</dbReference>
<comment type="caution">
    <text evidence="10">The sequence shown here is derived from an EMBL/GenBank/DDBJ whole genome shotgun (WGS) entry which is preliminary data.</text>
</comment>
<sequence>MKIKLTWLLMLFMALAIQFSYGQEKTISGTVTSSIDGLPLPGVNVIVKNTTRGVQTDFDGNYSINVSEGEVITFSFLGMQTFEATVGTSNTIDVALQEDIESLTEVVVVGFSTKARDELTSAVANVTTEDLERITPSVSIDNMLQGVASGVQVTARNGKPGNTAYIRIRGIGSINAGNEPLYIVDGATMNENDVNSINPSDVESVSILKDAASTSIYGARGGNGVVVITTKRGAKNTDAIFRINSRIGWGRKTKDNFKMMNAEQKLQYEAEMNAYGLNAGVASSITTQEEYDRYLSRDNDWRETLLQDSFIQSTAFSVTGGEEQISYYFSLGYDEESGIIRDLNGYNRLSASLNVDYDAKEWATIGTSLNFSALQNEDPRDIYNDQNPFYAAYAYNPYETLYLLDDDNNQILDDNGDPIINPTSSGYPVTSELREVLNTRYYNTTRGNIYLDLKLHDNVSWRTQASGVYQQYRRESYLKPGSTLDLIIFGGTPTGSKTDNGSFDWTYTILNKITFNKTFGEKHNVELTGLSEYIKNNFRNYSANGQGFVVGGPSVLNVAATPNAVGGTRSEYAIFSLAANLDYNYDNRYILNGTVRRDGSSRFGENTKYGVFYSGSFAWNINNEEFMESVDFVNTLKLRAAAGTSGNDQIGRYASQTTYTYVPYNGNTTLVPNNFGDPNLGWEENFNYGIGLEFGLFNNRVRGLVDYYHRTTTNLLLDEQLTIFTGDNNVTGNLGEMENSGWEFELAVDVIRKQDFRWTISGNVNLYDNELTKLTGAEPLLDDDGNPLPEELFTVFNTSTILRVGEEINTFYDVRYAGVNPANGEALYYESDGYGNPTDVVTNVNSGNQVVLSGKSPLADIDGSITTNFQYKGFDLSANFYFKAGNYIWNQAWNFDQLSDGSNSGANQRLDAFNYWRNPGDTNVLPRPNSNSHLSSDRFLEKGDYIRLRSLQVGYTLPSEFIDKLAIEGLRFYVAGTNIWTYAPYYSGDPEVGIGSLETVNNVIPGEFSLYSYPTTSSITFGIDLKF</sequence>
<dbReference type="Pfam" id="PF07715">
    <property type="entry name" value="Plug"/>
    <property type="match status" value="1"/>
</dbReference>
<dbReference type="InterPro" id="IPR039426">
    <property type="entry name" value="TonB-dep_rcpt-like"/>
</dbReference>
<evidence type="ECO:0000256" key="2">
    <source>
        <dbReference type="ARBA" id="ARBA00022448"/>
    </source>
</evidence>
<keyword evidence="11" id="KW-1185">Reference proteome</keyword>
<dbReference type="Gene3D" id="2.170.130.10">
    <property type="entry name" value="TonB-dependent receptor, plug domain"/>
    <property type="match status" value="1"/>
</dbReference>
<dbReference type="Pfam" id="PF13715">
    <property type="entry name" value="CarbopepD_reg_2"/>
    <property type="match status" value="1"/>
</dbReference>
<evidence type="ECO:0000256" key="8">
    <source>
        <dbReference type="SAM" id="SignalP"/>
    </source>
</evidence>
<evidence type="ECO:0000256" key="6">
    <source>
        <dbReference type="ARBA" id="ARBA00023237"/>
    </source>
</evidence>
<evidence type="ECO:0000256" key="3">
    <source>
        <dbReference type="ARBA" id="ARBA00022452"/>
    </source>
</evidence>
<reference evidence="10 11" key="1">
    <citation type="submission" date="2023-10" db="EMBL/GenBank/DDBJ databases">
        <title>Marimonas sp. nov. isolated from tidal mud flat.</title>
        <authorList>
            <person name="Jaincy N.J."/>
            <person name="Srinivasan S."/>
            <person name="Lee S.-S."/>
        </authorList>
    </citation>
    <scope>NUCLEOTIDE SEQUENCE [LARGE SCALE GENOMIC DNA]</scope>
    <source>
        <strain evidence="10 11">MJ-SS3</strain>
    </source>
</reference>
<gene>
    <name evidence="10" type="ORF">RXV94_04430</name>
</gene>
<dbReference type="PROSITE" id="PS52016">
    <property type="entry name" value="TONB_DEPENDENT_REC_3"/>
    <property type="match status" value="1"/>
</dbReference>
<organism evidence="10 11">
    <name type="scientific">Gilvirhabdus luticola</name>
    <dbReference type="NCBI Taxonomy" id="3079858"/>
    <lineage>
        <taxon>Bacteria</taxon>
        <taxon>Pseudomonadati</taxon>
        <taxon>Bacteroidota</taxon>
        <taxon>Flavobacteriia</taxon>
        <taxon>Flavobacteriales</taxon>
        <taxon>Flavobacteriaceae</taxon>
        <taxon>Gilvirhabdus</taxon>
    </lineage>
</organism>
<dbReference type="Gene3D" id="2.40.170.20">
    <property type="entry name" value="TonB-dependent receptor, beta-barrel domain"/>
    <property type="match status" value="1"/>
</dbReference>
<evidence type="ECO:0000313" key="11">
    <source>
        <dbReference type="Proteomes" id="UP001268651"/>
    </source>
</evidence>
<evidence type="ECO:0000259" key="9">
    <source>
        <dbReference type="Pfam" id="PF07715"/>
    </source>
</evidence>
<dbReference type="InterPro" id="IPR037066">
    <property type="entry name" value="Plug_dom_sf"/>
</dbReference>
<dbReference type="NCBIfam" id="TIGR04056">
    <property type="entry name" value="OMP_RagA_SusC"/>
    <property type="match status" value="1"/>
</dbReference>
<comment type="similarity">
    <text evidence="7">Belongs to the TonB-dependent receptor family.</text>
</comment>
<dbReference type="NCBIfam" id="TIGR04057">
    <property type="entry name" value="SusC_RagA_signa"/>
    <property type="match status" value="1"/>
</dbReference>
<evidence type="ECO:0000256" key="7">
    <source>
        <dbReference type="PROSITE-ProRule" id="PRU01360"/>
    </source>
</evidence>
<dbReference type="SUPFAM" id="SSF49464">
    <property type="entry name" value="Carboxypeptidase regulatory domain-like"/>
    <property type="match status" value="1"/>
</dbReference>
<keyword evidence="3 7" id="KW-1134">Transmembrane beta strand</keyword>
<accession>A0ABU3U4V6</accession>
<dbReference type="EMBL" id="JAWHTF010000001">
    <property type="protein sequence ID" value="MDU8885396.1"/>
    <property type="molecule type" value="Genomic_DNA"/>
</dbReference>
<dbReference type="InterPro" id="IPR012910">
    <property type="entry name" value="Plug_dom"/>
</dbReference>
<dbReference type="Gene3D" id="2.60.40.1120">
    <property type="entry name" value="Carboxypeptidase-like, regulatory domain"/>
    <property type="match status" value="1"/>
</dbReference>
<dbReference type="InterPro" id="IPR023996">
    <property type="entry name" value="TonB-dep_OMP_SusC/RagA"/>
</dbReference>
<keyword evidence="6 7" id="KW-0998">Cell outer membrane</keyword>
<comment type="subcellular location">
    <subcellularLocation>
        <location evidence="1 7">Cell outer membrane</location>
        <topology evidence="1 7">Multi-pass membrane protein</topology>
    </subcellularLocation>
</comment>
<evidence type="ECO:0000256" key="4">
    <source>
        <dbReference type="ARBA" id="ARBA00022692"/>
    </source>
</evidence>
<evidence type="ECO:0000256" key="1">
    <source>
        <dbReference type="ARBA" id="ARBA00004571"/>
    </source>
</evidence>
<feature type="signal peptide" evidence="8">
    <location>
        <begin position="1"/>
        <end position="22"/>
    </location>
</feature>
<dbReference type="InterPro" id="IPR023997">
    <property type="entry name" value="TonB-dep_OMP_SusC/RagA_CS"/>
</dbReference>